<organism evidence="4 5">
    <name type="scientific">Akkermansia glycaniphila</name>
    <dbReference type="NCBI Taxonomy" id="1679444"/>
    <lineage>
        <taxon>Bacteria</taxon>
        <taxon>Pseudomonadati</taxon>
        <taxon>Verrucomicrobiota</taxon>
        <taxon>Verrucomicrobiia</taxon>
        <taxon>Verrucomicrobiales</taxon>
        <taxon>Akkermansiaceae</taxon>
        <taxon>Akkermansia</taxon>
    </lineage>
</organism>
<dbReference type="KEGG" id="agl:PYTT_0241"/>
<keyword evidence="5" id="KW-1185">Reference proteome</keyword>
<protein>
    <submittedName>
        <fullName evidence="4">Uncharacterized protein</fullName>
    </submittedName>
</protein>
<sequence>MKTRLITSAALALSFCTLAPSCGEKTSDASPAPATGDKPAPSGPDAATDKPAPPAADVPSPEIVRASLPEALKGCTLADITDIRIVPTGTDAAGTAADVTVLLKLHDDLYTRMPAPAELARLRSSVNPIVQEALKPDACFLLLAGEEEDKIPQEAKAAYQPEEPVKSLIQEILALASPTAYAKTASAGDILELRGTLKASKQEDGAWTVSETSIDLQPLKQLDGTIVKDLVPQNMLASNEGEGEALAGQLKDKIAKLQEATTAQNIAREQKILAQISQQNALRQAEAEAADKQKAEREAAEKKEAEAKAAARKAEIAKERKQFISAFGSGESYVGEWACGTQTGKLSLVVMSCDPSEKSALVEATLADPYLDGAIMELKGRVILEPESDEPYRILLNITGGSFDPDAATANIYRRTDGILQLNLQDDGALKGIMSCPDWDEKDKKIVKVFLRSETAMQKDKADKKSGKKK</sequence>
<dbReference type="EMBL" id="LT629973">
    <property type="protein sequence ID" value="SEH72343.1"/>
    <property type="molecule type" value="Genomic_DNA"/>
</dbReference>
<keyword evidence="3" id="KW-0732">Signal</keyword>
<feature type="region of interest" description="Disordered" evidence="2">
    <location>
        <begin position="23"/>
        <end position="60"/>
    </location>
</feature>
<proteinExistence type="predicted"/>
<feature type="signal peptide" evidence="3">
    <location>
        <begin position="1"/>
        <end position="19"/>
    </location>
</feature>
<feature type="chain" id="PRO_5014266608" evidence="3">
    <location>
        <begin position="20"/>
        <end position="470"/>
    </location>
</feature>
<evidence type="ECO:0000256" key="1">
    <source>
        <dbReference type="SAM" id="Coils"/>
    </source>
</evidence>
<name>A0A1C7PF03_9BACT</name>
<dbReference type="AlphaFoldDB" id="A0A1C7PF03"/>
<evidence type="ECO:0000313" key="4">
    <source>
        <dbReference type="EMBL" id="SEH72343.1"/>
    </source>
</evidence>
<accession>A0A1C7PF03</accession>
<evidence type="ECO:0000256" key="2">
    <source>
        <dbReference type="SAM" id="MobiDB-lite"/>
    </source>
</evidence>
<keyword evidence="1" id="KW-0175">Coiled coil</keyword>
<evidence type="ECO:0000313" key="5">
    <source>
        <dbReference type="Proteomes" id="UP000176204"/>
    </source>
</evidence>
<gene>
    <name evidence="4" type="ORF">PYTT_0241</name>
</gene>
<evidence type="ECO:0000256" key="3">
    <source>
        <dbReference type="SAM" id="SignalP"/>
    </source>
</evidence>
<dbReference type="Proteomes" id="UP000176204">
    <property type="component" value="Chromosome I"/>
</dbReference>
<dbReference type="RefSeq" id="WP_067772529.1">
    <property type="nucleotide sequence ID" value="NZ_LIGX01000002.1"/>
</dbReference>
<feature type="coiled-coil region" evidence="1">
    <location>
        <begin position="278"/>
        <end position="322"/>
    </location>
</feature>
<reference evidence="5" key="1">
    <citation type="submission" date="2016-09" db="EMBL/GenBank/DDBJ databases">
        <authorList>
            <person name="Koehorst J."/>
        </authorList>
    </citation>
    <scope>NUCLEOTIDE SEQUENCE [LARGE SCALE GENOMIC DNA]</scope>
</reference>